<dbReference type="Gene3D" id="1.10.1740.10">
    <property type="match status" value="1"/>
</dbReference>
<keyword evidence="3" id="KW-0731">Sigma factor</keyword>
<keyword evidence="5" id="KW-0804">Transcription</keyword>
<reference evidence="8 9" key="1">
    <citation type="submission" date="2020-04" db="EMBL/GenBank/DDBJ databases">
        <title>Pseudoalteromonas caenipelagi sp. nov., isolated from a tidal flat.</title>
        <authorList>
            <person name="Park S."/>
            <person name="Yoon J.-H."/>
        </authorList>
    </citation>
    <scope>NUCLEOTIDE SEQUENCE [LARGE SCALE GENOMIC DNA]</scope>
    <source>
        <strain evidence="8 9">JBTF-M23</strain>
    </source>
</reference>
<organism evidence="8 9">
    <name type="scientific">Pseudoalteromonas caenipelagi</name>
    <dbReference type="NCBI Taxonomy" id="2726988"/>
    <lineage>
        <taxon>Bacteria</taxon>
        <taxon>Pseudomonadati</taxon>
        <taxon>Pseudomonadota</taxon>
        <taxon>Gammaproteobacteria</taxon>
        <taxon>Alteromonadales</taxon>
        <taxon>Pseudoalteromonadaceae</taxon>
        <taxon>Pseudoalteromonas</taxon>
    </lineage>
</organism>
<keyword evidence="4" id="KW-0238">DNA-binding</keyword>
<gene>
    <name evidence="8" type="ORF">HG263_10795</name>
</gene>
<name>A0A849VDZ8_9GAMM</name>
<evidence type="ECO:0000256" key="1">
    <source>
        <dbReference type="ARBA" id="ARBA00010641"/>
    </source>
</evidence>
<evidence type="ECO:0000256" key="5">
    <source>
        <dbReference type="ARBA" id="ARBA00023163"/>
    </source>
</evidence>
<comment type="similarity">
    <text evidence="1">Belongs to the sigma-70 factor family. ECF subfamily.</text>
</comment>
<dbReference type="InterPro" id="IPR007627">
    <property type="entry name" value="RNA_pol_sigma70_r2"/>
</dbReference>
<dbReference type="GO" id="GO:0016987">
    <property type="term" value="F:sigma factor activity"/>
    <property type="evidence" value="ECO:0007669"/>
    <property type="project" value="UniProtKB-KW"/>
</dbReference>
<feature type="domain" description="RNA polymerase sigma factor 70 region 4 type 2" evidence="7">
    <location>
        <begin position="147"/>
        <end position="194"/>
    </location>
</feature>
<evidence type="ECO:0000256" key="4">
    <source>
        <dbReference type="ARBA" id="ARBA00023125"/>
    </source>
</evidence>
<dbReference type="SUPFAM" id="SSF88946">
    <property type="entry name" value="Sigma2 domain of RNA polymerase sigma factors"/>
    <property type="match status" value="1"/>
</dbReference>
<proteinExistence type="inferred from homology"/>
<dbReference type="AlphaFoldDB" id="A0A849VDZ8"/>
<dbReference type="Proteomes" id="UP000586305">
    <property type="component" value="Unassembled WGS sequence"/>
</dbReference>
<protein>
    <submittedName>
        <fullName evidence="8">RNA polymerase sigma factor</fullName>
    </submittedName>
</protein>
<evidence type="ECO:0000256" key="3">
    <source>
        <dbReference type="ARBA" id="ARBA00023082"/>
    </source>
</evidence>
<accession>A0A849VDZ8</accession>
<feature type="domain" description="RNA polymerase sigma-70 region 2" evidence="6">
    <location>
        <begin position="36"/>
        <end position="100"/>
    </location>
</feature>
<dbReference type="InterPro" id="IPR013249">
    <property type="entry name" value="RNA_pol_sigma70_r4_t2"/>
</dbReference>
<dbReference type="Pfam" id="PF08281">
    <property type="entry name" value="Sigma70_r4_2"/>
    <property type="match status" value="1"/>
</dbReference>
<evidence type="ECO:0000256" key="2">
    <source>
        <dbReference type="ARBA" id="ARBA00023015"/>
    </source>
</evidence>
<dbReference type="Gene3D" id="1.10.10.10">
    <property type="entry name" value="Winged helix-like DNA-binding domain superfamily/Winged helix DNA-binding domain"/>
    <property type="match status" value="1"/>
</dbReference>
<keyword evidence="9" id="KW-1185">Reference proteome</keyword>
<dbReference type="PANTHER" id="PTHR43133">
    <property type="entry name" value="RNA POLYMERASE ECF-TYPE SIGMA FACTO"/>
    <property type="match status" value="1"/>
</dbReference>
<dbReference type="NCBIfam" id="TIGR02937">
    <property type="entry name" value="sigma70-ECF"/>
    <property type="match status" value="1"/>
</dbReference>
<evidence type="ECO:0000313" key="8">
    <source>
        <dbReference type="EMBL" id="NOU51020.1"/>
    </source>
</evidence>
<dbReference type="InterPro" id="IPR036388">
    <property type="entry name" value="WH-like_DNA-bd_sf"/>
</dbReference>
<comment type="caution">
    <text evidence="8">The sequence shown here is derived from an EMBL/GenBank/DDBJ whole genome shotgun (WGS) entry which is preliminary data.</text>
</comment>
<keyword evidence="2" id="KW-0805">Transcription regulation</keyword>
<dbReference type="EMBL" id="JABBPG010000003">
    <property type="protein sequence ID" value="NOU51020.1"/>
    <property type="molecule type" value="Genomic_DNA"/>
</dbReference>
<evidence type="ECO:0000259" key="6">
    <source>
        <dbReference type="Pfam" id="PF04542"/>
    </source>
</evidence>
<evidence type="ECO:0000259" key="7">
    <source>
        <dbReference type="Pfam" id="PF08281"/>
    </source>
</evidence>
<dbReference type="SUPFAM" id="SSF88659">
    <property type="entry name" value="Sigma3 and sigma4 domains of RNA polymerase sigma factors"/>
    <property type="match status" value="1"/>
</dbReference>
<dbReference type="InterPro" id="IPR039425">
    <property type="entry name" value="RNA_pol_sigma-70-like"/>
</dbReference>
<dbReference type="GO" id="GO:0003677">
    <property type="term" value="F:DNA binding"/>
    <property type="evidence" value="ECO:0007669"/>
    <property type="project" value="UniProtKB-KW"/>
</dbReference>
<dbReference type="GO" id="GO:0006352">
    <property type="term" value="P:DNA-templated transcription initiation"/>
    <property type="evidence" value="ECO:0007669"/>
    <property type="project" value="InterPro"/>
</dbReference>
<dbReference type="Pfam" id="PF04542">
    <property type="entry name" value="Sigma70_r2"/>
    <property type="match status" value="1"/>
</dbReference>
<evidence type="ECO:0000313" key="9">
    <source>
        <dbReference type="Proteomes" id="UP000586305"/>
    </source>
</evidence>
<dbReference type="RefSeq" id="WP_171626077.1">
    <property type="nucleotide sequence ID" value="NZ_JABBPG010000003.1"/>
</dbReference>
<sequence length="282" mass="32852">MKSMYEKDNAEQAIEENIDNLLIHVKKGDKKATEELFTHLNKQAYGIAIRFLGDAHEAEEACQEIALKVYKNLNNFRGESKFTTWAYRIAINSLITMRDKKMSKQEMSFDEFAENIHYDIGNEYSKESDTPDYHLLMEEIRISCSLAMLQCLDDKARMAYLLGEVLDIEHGEASEMLNITQANYRQRLSRARKSIVGFMTDNCGYVNKENPCRCSKQIDKCLKNNCISRDKIDYSPMNMNKAQWDEAKEYIDKINIIEEKVRSIYRNVNISTEKINIKEISM</sequence>
<dbReference type="PANTHER" id="PTHR43133:SF8">
    <property type="entry name" value="RNA POLYMERASE SIGMA FACTOR HI_1459-RELATED"/>
    <property type="match status" value="1"/>
</dbReference>
<dbReference type="InterPro" id="IPR013324">
    <property type="entry name" value="RNA_pol_sigma_r3/r4-like"/>
</dbReference>
<dbReference type="InterPro" id="IPR014284">
    <property type="entry name" value="RNA_pol_sigma-70_dom"/>
</dbReference>
<dbReference type="InterPro" id="IPR013325">
    <property type="entry name" value="RNA_pol_sigma_r2"/>
</dbReference>